<evidence type="ECO:0000256" key="1">
    <source>
        <dbReference type="SAM" id="Phobius"/>
    </source>
</evidence>
<dbReference type="Proteomes" id="UP000030687">
    <property type="component" value="Unassembled WGS sequence"/>
</dbReference>
<name>V4UT64_CITCL</name>
<evidence type="ECO:0000313" key="2">
    <source>
        <dbReference type="EMBL" id="ESR42794.1"/>
    </source>
</evidence>
<keyword evidence="1" id="KW-1133">Transmembrane helix</keyword>
<keyword evidence="3" id="KW-1185">Reference proteome</keyword>
<evidence type="ECO:0000313" key="3">
    <source>
        <dbReference type="Proteomes" id="UP000030687"/>
    </source>
</evidence>
<reference evidence="2 3" key="1">
    <citation type="submission" date="2013-10" db="EMBL/GenBank/DDBJ databases">
        <authorList>
            <consortium name="International Citrus Genome Consortium"/>
            <person name="Jenkins J."/>
            <person name="Schmutz J."/>
            <person name="Prochnik S."/>
            <person name="Rokhsar D."/>
            <person name="Gmitter F."/>
            <person name="Ollitrault P."/>
            <person name="Machado M."/>
            <person name="Talon M."/>
            <person name="Wincker P."/>
            <person name="Jaillon O."/>
            <person name="Morgante M."/>
        </authorList>
    </citation>
    <scope>NUCLEOTIDE SEQUENCE</scope>
    <source>
        <strain evidence="3">cv. Clemenules</strain>
    </source>
</reference>
<dbReference type="EMBL" id="KI536861">
    <property type="protein sequence ID" value="ESR42794.1"/>
    <property type="molecule type" value="Genomic_DNA"/>
</dbReference>
<dbReference type="AlphaFoldDB" id="V4UT64"/>
<accession>V4UT64</accession>
<dbReference type="InParanoid" id="V4UT64"/>
<feature type="transmembrane region" description="Helical" evidence="1">
    <location>
        <begin position="66"/>
        <end position="85"/>
    </location>
</feature>
<sequence length="97" mass="11361">METTAHDVRGSKSQVKNYYNCINMKAEAEPPVHTMTMLSLSFLRFPKIFVSLPPHILNFTKYELRLIFNTLITHFVVITFLRHIFKGDKKDLYGQNN</sequence>
<keyword evidence="1" id="KW-0472">Membrane</keyword>
<protein>
    <submittedName>
        <fullName evidence="2">Uncharacterized protein</fullName>
    </submittedName>
</protein>
<gene>
    <name evidence="2" type="ORF">CICLE_v10013194mg</name>
</gene>
<organism evidence="2 3">
    <name type="scientific">Citrus clementina</name>
    <name type="common">Clementine</name>
    <name type="synonym">Citrus deliciosa x Citrus sinensis</name>
    <dbReference type="NCBI Taxonomy" id="85681"/>
    <lineage>
        <taxon>Eukaryota</taxon>
        <taxon>Viridiplantae</taxon>
        <taxon>Streptophyta</taxon>
        <taxon>Embryophyta</taxon>
        <taxon>Tracheophyta</taxon>
        <taxon>Spermatophyta</taxon>
        <taxon>Magnoliopsida</taxon>
        <taxon>eudicotyledons</taxon>
        <taxon>Gunneridae</taxon>
        <taxon>Pentapetalae</taxon>
        <taxon>rosids</taxon>
        <taxon>malvids</taxon>
        <taxon>Sapindales</taxon>
        <taxon>Rutaceae</taxon>
        <taxon>Aurantioideae</taxon>
        <taxon>Citrus</taxon>
    </lineage>
</organism>
<dbReference type="KEGG" id="cic:CICLE_v10013194mg"/>
<keyword evidence="1" id="KW-0812">Transmembrane</keyword>
<proteinExistence type="predicted"/>
<dbReference type="Gramene" id="ESR42794">
    <property type="protein sequence ID" value="ESR42794"/>
    <property type="gene ID" value="CICLE_v10013194mg"/>
</dbReference>